<dbReference type="Pfam" id="PF12323">
    <property type="entry name" value="HTH_OrfB_IS605"/>
    <property type="match status" value="1"/>
</dbReference>
<reference evidence="2 3" key="1">
    <citation type="submission" date="2024-02" db="EMBL/GenBank/DDBJ databases">
        <title>The Genome Sequence of Enterococcus sp. DIV0159.</title>
        <authorList>
            <person name="Earl A."/>
            <person name="Manson A."/>
            <person name="Gilmore M."/>
            <person name="Sanders J."/>
            <person name="Shea T."/>
            <person name="Howe W."/>
            <person name="Livny J."/>
            <person name="Cuomo C."/>
            <person name="Neafsey D."/>
            <person name="Birren B."/>
        </authorList>
    </citation>
    <scope>NUCLEOTIDE SEQUENCE [LARGE SCALE GENOMIC DNA]</scope>
    <source>
        <strain evidence="2 3">665A</strain>
    </source>
</reference>
<gene>
    <name evidence="2" type="ORF">JZO67_003662</name>
</gene>
<protein>
    <submittedName>
        <fullName evidence="2">Transposase</fullName>
    </submittedName>
</protein>
<accession>A0ABV0ESU1</accession>
<keyword evidence="3" id="KW-1185">Reference proteome</keyword>
<name>A0ABV0ESU1_9ENTE</name>
<feature type="domain" description="Transposase putative helix-turn-helix" evidence="1">
    <location>
        <begin position="37"/>
        <end position="82"/>
    </location>
</feature>
<dbReference type="EMBL" id="JAFREL020000003">
    <property type="protein sequence ID" value="MEO1771681.1"/>
    <property type="molecule type" value="Genomic_DNA"/>
</dbReference>
<evidence type="ECO:0000313" key="2">
    <source>
        <dbReference type="EMBL" id="MEO1771681.1"/>
    </source>
</evidence>
<sequence length="97" mass="11441">MQLKNDKKLLLRFFPHDIFTQGTHVRVVGTDKRVTLMEQLKAYKYRVYPTEEQVVFFAKTFGCVRKVYNLMLDERIKAYAAMKNDPSQKLKKPTPAK</sequence>
<evidence type="ECO:0000259" key="1">
    <source>
        <dbReference type="Pfam" id="PF12323"/>
    </source>
</evidence>
<evidence type="ECO:0000313" key="3">
    <source>
        <dbReference type="Proteomes" id="UP000664357"/>
    </source>
</evidence>
<dbReference type="InterPro" id="IPR021027">
    <property type="entry name" value="Transposase_put_HTH"/>
</dbReference>
<proteinExistence type="predicted"/>
<organism evidence="2 3">
    <name type="scientific">Candidatus Enterococcus ferrettii</name>
    <dbReference type="NCBI Taxonomy" id="2815324"/>
    <lineage>
        <taxon>Bacteria</taxon>
        <taxon>Bacillati</taxon>
        <taxon>Bacillota</taxon>
        <taxon>Bacilli</taxon>
        <taxon>Lactobacillales</taxon>
        <taxon>Enterococcaceae</taxon>
        <taxon>Enterococcus</taxon>
    </lineage>
</organism>
<dbReference type="Proteomes" id="UP000664357">
    <property type="component" value="Unassembled WGS sequence"/>
</dbReference>
<comment type="caution">
    <text evidence="2">The sequence shown here is derived from an EMBL/GenBank/DDBJ whole genome shotgun (WGS) entry which is preliminary data.</text>
</comment>